<reference evidence="7 8" key="1">
    <citation type="submission" date="2015-04" db="EMBL/GenBank/DDBJ databases">
        <title>The draft genome sequence of Erythrobacr gangjinensis K7-2.</title>
        <authorList>
            <person name="Zhuang L."/>
            <person name="Liu Y."/>
            <person name="Shao Z."/>
        </authorList>
    </citation>
    <scope>NUCLEOTIDE SEQUENCE [LARGE SCALE GENOMIC DNA]</scope>
    <source>
        <strain evidence="7 8">K7-2</strain>
    </source>
</reference>
<accession>A0A0G9MSH5</accession>
<dbReference type="Proteomes" id="UP000053070">
    <property type="component" value="Unassembled WGS sequence"/>
</dbReference>
<dbReference type="GO" id="GO:0055085">
    <property type="term" value="P:transmembrane transport"/>
    <property type="evidence" value="ECO:0007669"/>
    <property type="project" value="InterPro"/>
</dbReference>
<dbReference type="InterPro" id="IPR006260">
    <property type="entry name" value="TonB/TolA_C"/>
</dbReference>
<dbReference type="PROSITE" id="PS52015">
    <property type="entry name" value="TONB_CTD"/>
    <property type="match status" value="1"/>
</dbReference>
<feature type="region of interest" description="Disordered" evidence="5">
    <location>
        <begin position="44"/>
        <end position="86"/>
    </location>
</feature>
<feature type="compositionally biased region" description="Pro residues" evidence="5">
    <location>
        <begin position="115"/>
        <end position="125"/>
    </location>
</feature>
<dbReference type="STRING" id="502682.BMF35_a2360"/>
<organism evidence="7 8">
    <name type="scientific">Aurantiacibacter gangjinensis</name>
    <dbReference type="NCBI Taxonomy" id="502682"/>
    <lineage>
        <taxon>Bacteria</taxon>
        <taxon>Pseudomonadati</taxon>
        <taxon>Pseudomonadota</taxon>
        <taxon>Alphaproteobacteria</taxon>
        <taxon>Sphingomonadales</taxon>
        <taxon>Erythrobacteraceae</taxon>
        <taxon>Aurantiacibacter</taxon>
    </lineage>
</organism>
<dbReference type="Gene3D" id="3.30.1150.10">
    <property type="match status" value="1"/>
</dbReference>
<keyword evidence="4" id="KW-0472">Membrane</keyword>
<dbReference type="GO" id="GO:0016020">
    <property type="term" value="C:membrane"/>
    <property type="evidence" value="ECO:0007669"/>
    <property type="project" value="UniProtKB-SubCell"/>
</dbReference>
<protein>
    <recommendedName>
        <fullName evidence="6">TonB C-terminal domain-containing protein</fullName>
    </recommendedName>
</protein>
<keyword evidence="2" id="KW-0812">Transmembrane</keyword>
<feature type="region of interest" description="Disordered" evidence="5">
    <location>
        <begin position="115"/>
        <end position="134"/>
    </location>
</feature>
<keyword evidence="8" id="KW-1185">Reference proteome</keyword>
<dbReference type="Pfam" id="PF03544">
    <property type="entry name" value="TonB_C"/>
    <property type="match status" value="1"/>
</dbReference>
<dbReference type="InterPro" id="IPR037682">
    <property type="entry name" value="TonB_C"/>
</dbReference>
<evidence type="ECO:0000256" key="3">
    <source>
        <dbReference type="ARBA" id="ARBA00022989"/>
    </source>
</evidence>
<evidence type="ECO:0000256" key="5">
    <source>
        <dbReference type="SAM" id="MobiDB-lite"/>
    </source>
</evidence>
<evidence type="ECO:0000256" key="2">
    <source>
        <dbReference type="ARBA" id="ARBA00022692"/>
    </source>
</evidence>
<evidence type="ECO:0000256" key="4">
    <source>
        <dbReference type="ARBA" id="ARBA00023136"/>
    </source>
</evidence>
<evidence type="ECO:0000313" key="7">
    <source>
        <dbReference type="EMBL" id="KLE33686.1"/>
    </source>
</evidence>
<dbReference type="EMBL" id="LBHC01000001">
    <property type="protein sequence ID" value="KLE33686.1"/>
    <property type="molecule type" value="Genomic_DNA"/>
</dbReference>
<sequence>MTPAQKMRAGFASLAIPGVVGAGLIASLAITEIITPTVSDPTDADFFEIEIPPPPPPDEVVEDPAPAPDSTVTAPTPPRQLPSDNTIYADPPVLDFPDTPVTQVPDFRVDVPGPAVTPLPSPTPTFDPVGPVPRGNAGNWITNADYPRRGITRELEGTTGYRLVIGSNGRVSGCEITRSSGHSVLDNATCSLLTRNGRFTPARDNRGETVVGTYNGNVTWQLPPR</sequence>
<evidence type="ECO:0000313" key="8">
    <source>
        <dbReference type="Proteomes" id="UP000053070"/>
    </source>
</evidence>
<dbReference type="PATRIC" id="fig|502682.8.peg.957"/>
<keyword evidence="3" id="KW-1133">Transmembrane helix</keyword>
<dbReference type="SUPFAM" id="SSF74653">
    <property type="entry name" value="TolA/TonB C-terminal domain"/>
    <property type="match status" value="1"/>
</dbReference>
<name>A0A0G9MSH5_9SPHN</name>
<gene>
    <name evidence="7" type="ORF">AAW01_04675</name>
</gene>
<feature type="domain" description="TonB C-terminal" evidence="6">
    <location>
        <begin position="131"/>
        <end position="225"/>
    </location>
</feature>
<evidence type="ECO:0000256" key="1">
    <source>
        <dbReference type="ARBA" id="ARBA00004167"/>
    </source>
</evidence>
<dbReference type="NCBIfam" id="TIGR01352">
    <property type="entry name" value="tonB_Cterm"/>
    <property type="match status" value="1"/>
</dbReference>
<proteinExistence type="predicted"/>
<dbReference type="AlphaFoldDB" id="A0A0G9MSH5"/>
<comment type="caution">
    <text evidence="7">The sequence shown here is derived from an EMBL/GenBank/DDBJ whole genome shotgun (WGS) entry which is preliminary data.</text>
</comment>
<comment type="subcellular location">
    <subcellularLocation>
        <location evidence="1">Membrane</location>
        <topology evidence="1">Single-pass membrane protein</topology>
    </subcellularLocation>
</comment>
<evidence type="ECO:0000259" key="6">
    <source>
        <dbReference type="PROSITE" id="PS52015"/>
    </source>
</evidence>